<protein>
    <recommendedName>
        <fullName evidence="3">TIGR00725 family protein</fullName>
    </recommendedName>
</protein>
<dbReference type="Pfam" id="PF18306">
    <property type="entry name" value="LDcluster4"/>
    <property type="match status" value="1"/>
</dbReference>
<dbReference type="SUPFAM" id="SSF102405">
    <property type="entry name" value="MCP/YpsA-like"/>
    <property type="match status" value="1"/>
</dbReference>
<proteinExistence type="predicted"/>
<dbReference type="NCBIfam" id="TIGR00725">
    <property type="entry name" value="TIGR00725 family protein"/>
    <property type="match status" value="1"/>
</dbReference>
<name>A0A0G2ZD70_9BACT</name>
<evidence type="ECO:0000313" key="1">
    <source>
        <dbReference type="EMBL" id="AKI98011.1"/>
    </source>
</evidence>
<reference evidence="1 2" key="1">
    <citation type="submission" date="2015-04" db="EMBL/GenBank/DDBJ databases">
        <title>Complete Genome Sequence of Kosmotoga pacifica SLHLJ1.</title>
        <authorList>
            <person name="Jiang L.J."/>
            <person name="Shao Z.Z."/>
            <person name="Jebbar M."/>
        </authorList>
    </citation>
    <scope>NUCLEOTIDE SEQUENCE [LARGE SCALE GENOMIC DNA]</scope>
    <source>
        <strain evidence="1 2">SLHLJ1</strain>
    </source>
</reference>
<dbReference type="STRING" id="1330330.IX53_09445"/>
<organism evidence="1 2">
    <name type="scientific">Kosmotoga pacifica</name>
    <dbReference type="NCBI Taxonomy" id="1330330"/>
    <lineage>
        <taxon>Bacteria</taxon>
        <taxon>Thermotogati</taxon>
        <taxon>Thermotogota</taxon>
        <taxon>Thermotogae</taxon>
        <taxon>Kosmotogales</taxon>
        <taxon>Kosmotogaceae</taxon>
        <taxon>Kosmotoga</taxon>
    </lineage>
</organism>
<dbReference type="PANTHER" id="PTHR43393:SF3">
    <property type="entry name" value="LYSINE DECARBOXYLASE-LIKE PROTEIN"/>
    <property type="match status" value="1"/>
</dbReference>
<dbReference type="PATRIC" id="fig|1330330.3.peg.1924"/>
<evidence type="ECO:0000313" key="2">
    <source>
        <dbReference type="Proteomes" id="UP000035159"/>
    </source>
</evidence>
<dbReference type="RefSeq" id="WP_047755146.1">
    <property type="nucleotide sequence ID" value="NZ_CAJUHA010000001.1"/>
</dbReference>
<dbReference type="OrthoDB" id="9794907at2"/>
<dbReference type="InterPro" id="IPR052341">
    <property type="entry name" value="LOG_family_nucleotidases"/>
</dbReference>
<evidence type="ECO:0008006" key="3">
    <source>
        <dbReference type="Google" id="ProtNLM"/>
    </source>
</evidence>
<dbReference type="KEGG" id="kpf:IX53_09445"/>
<accession>A0A0G2ZD70</accession>
<dbReference type="AlphaFoldDB" id="A0A0G2ZD70"/>
<keyword evidence="2" id="KW-1185">Reference proteome</keyword>
<dbReference type="PANTHER" id="PTHR43393">
    <property type="entry name" value="CYTOKININ RIBOSIDE 5'-MONOPHOSPHATE PHOSPHORIBOHYDROLASE"/>
    <property type="match status" value="1"/>
</dbReference>
<dbReference type="InterPro" id="IPR041164">
    <property type="entry name" value="LDcluster4"/>
</dbReference>
<dbReference type="Gene3D" id="3.40.50.450">
    <property type="match status" value="1"/>
</dbReference>
<sequence length="167" mass="18296">MNIAVIGYSGHVEMPHIKEISDICIKLGHSIARNGHTLITGGRDGVMELVSKGAKEAGGRVVGVLPFDEDGNEYNDFNIKTGMDYLMRSLVLLKSANLVISIGGEIGTLFEIISAYAYAKPVILFRGTGGWTDRIATTLIDGKYLDNRHLVKIQEVSSLDELEEFLR</sequence>
<dbReference type="EMBL" id="CP011232">
    <property type="protein sequence ID" value="AKI98011.1"/>
    <property type="molecule type" value="Genomic_DNA"/>
</dbReference>
<gene>
    <name evidence="1" type="ORF">IX53_09445</name>
</gene>
<dbReference type="Proteomes" id="UP000035159">
    <property type="component" value="Chromosome"/>
</dbReference>
<dbReference type="InterPro" id="IPR005268">
    <property type="entry name" value="CHP00725"/>
</dbReference>
<dbReference type="GO" id="GO:0005829">
    <property type="term" value="C:cytosol"/>
    <property type="evidence" value="ECO:0007669"/>
    <property type="project" value="TreeGrafter"/>
</dbReference>